<feature type="signal peptide" evidence="2">
    <location>
        <begin position="1"/>
        <end position="36"/>
    </location>
</feature>
<organism evidence="4 5">
    <name type="scientific">Seminavis robusta</name>
    <dbReference type="NCBI Taxonomy" id="568900"/>
    <lineage>
        <taxon>Eukaryota</taxon>
        <taxon>Sar</taxon>
        <taxon>Stramenopiles</taxon>
        <taxon>Ochrophyta</taxon>
        <taxon>Bacillariophyta</taxon>
        <taxon>Bacillariophyceae</taxon>
        <taxon>Bacillariophycidae</taxon>
        <taxon>Naviculales</taxon>
        <taxon>Naviculaceae</taxon>
        <taxon>Seminavis</taxon>
    </lineage>
</organism>
<keyword evidence="2" id="KW-0732">Signal</keyword>
<comment type="similarity">
    <text evidence="1">Belongs to the glycosyltransferase 47 family.</text>
</comment>
<evidence type="ECO:0000256" key="1">
    <source>
        <dbReference type="ARBA" id="ARBA00010271"/>
    </source>
</evidence>
<dbReference type="AlphaFoldDB" id="A0A9N8DML4"/>
<gene>
    <name evidence="4" type="ORF">SEMRO_163_G073350.1</name>
</gene>
<protein>
    <submittedName>
        <fullName evidence="4">Probable glucuronosyltransferase</fullName>
    </submittedName>
</protein>
<dbReference type="GO" id="GO:0016757">
    <property type="term" value="F:glycosyltransferase activity"/>
    <property type="evidence" value="ECO:0007669"/>
    <property type="project" value="InterPro"/>
</dbReference>
<feature type="domain" description="Exostosin GT47" evidence="3">
    <location>
        <begin position="136"/>
        <end position="420"/>
    </location>
</feature>
<dbReference type="InterPro" id="IPR004263">
    <property type="entry name" value="Exostosin"/>
</dbReference>
<dbReference type="PANTHER" id="PTHR11062:SF281">
    <property type="entry name" value="EXOSTOSIN-LIKE 2"/>
    <property type="match status" value="1"/>
</dbReference>
<dbReference type="PANTHER" id="PTHR11062">
    <property type="entry name" value="EXOSTOSIN HEPARAN SULFATE GLYCOSYLTRANSFERASE -RELATED"/>
    <property type="match status" value="1"/>
</dbReference>
<evidence type="ECO:0000259" key="3">
    <source>
        <dbReference type="Pfam" id="PF03016"/>
    </source>
</evidence>
<evidence type="ECO:0000313" key="5">
    <source>
        <dbReference type="Proteomes" id="UP001153069"/>
    </source>
</evidence>
<reference evidence="4" key="1">
    <citation type="submission" date="2020-06" db="EMBL/GenBank/DDBJ databases">
        <authorList>
            <consortium name="Plant Systems Biology data submission"/>
        </authorList>
    </citation>
    <scope>NUCLEOTIDE SEQUENCE</scope>
    <source>
        <strain evidence="4">D6</strain>
    </source>
</reference>
<evidence type="ECO:0000313" key="4">
    <source>
        <dbReference type="EMBL" id="CAB9503371.1"/>
    </source>
</evidence>
<dbReference type="OrthoDB" id="41933at2759"/>
<dbReference type="InterPro" id="IPR040911">
    <property type="entry name" value="Exostosin_GT47"/>
</dbReference>
<comment type="caution">
    <text evidence="4">The sequence shown here is derived from an EMBL/GenBank/DDBJ whole genome shotgun (WGS) entry which is preliminary data.</text>
</comment>
<dbReference type="Pfam" id="PF03016">
    <property type="entry name" value="Exostosin_GT47"/>
    <property type="match status" value="1"/>
</dbReference>
<name>A0A9N8DML4_9STRA</name>
<proteinExistence type="inferred from homology"/>
<dbReference type="EMBL" id="CAICTM010000162">
    <property type="protein sequence ID" value="CAB9503371.1"/>
    <property type="molecule type" value="Genomic_DNA"/>
</dbReference>
<feature type="chain" id="PRO_5040485922" evidence="2">
    <location>
        <begin position="37"/>
        <end position="579"/>
    </location>
</feature>
<sequence>MPRLIQFRVAKLLKLKPRHCLLLCVLLVSFLSVWNSNNNDSHETIPANSHASNTLQRSTANNNSPVCKDGCAFPDSPLHQSIFVYPNPHTEATLFAKFQSTTNATTTIEWPWILQRDKMRREGTFLLDETDPSLSQFALDLLVYELFTSPCACLRTHNPATAKLFFVPFLPSVFRRGGDAQWTLEAVPHTSIYEQALAKAMTGQSYDEWEQVFGLTSDYWKRHQGRDHVVVMPEPLHGLYHPPGKRGFHHYIKTQKQLAAPIVISVELSRTFQETYPQCFQKNIVLPYPNIDGRWFNGAWDRQTKRLQLEITPQQHQQSTTSRRPLWMYYDAGNHGECLALRQALKTDYDCEQQLEEPNAELLQTLAQRSRHEAFPMGMRLATFCPCPGGDSPSAKRMLDAILAGCIPVVLSKDFVWPFTSSSLSSNNNNTNSVGGALLNPHDFAIHLDAKQFMKPVYHKVANGSNVVCQRQTTAEPGQEESLSEYLRRTVSLSDIARLQRGVQKAAKLYAYYSVATTENNNNNPLRAGVLPTGGAAERLLEELAQRSAMGNKIWEDCQQEKASVTKRFGGKMITVNKC</sequence>
<dbReference type="Proteomes" id="UP001153069">
    <property type="component" value="Unassembled WGS sequence"/>
</dbReference>
<accession>A0A9N8DML4</accession>
<keyword evidence="5" id="KW-1185">Reference proteome</keyword>
<evidence type="ECO:0000256" key="2">
    <source>
        <dbReference type="SAM" id="SignalP"/>
    </source>
</evidence>